<sequence>MTTENKRIVQQALAGLMEPGGVDALGPTVGMQIEIHHLLSDGDHVMVHSRRRLPDHGSDVVVVDILRLDGKLVTDIWEIIEPTAHAAANATWWEPIPAPAQ</sequence>
<dbReference type="RefSeq" id="WP_378970488.1">
    <property type="nucleotide sequence ID" value="NZ_JBHTBJ010000014.1"/>
</dbReference>
<evidence type="ECO:0008006" key="3">
    <source>
        <dbReference type="Google" id="ProtNLM"/>
    </source>
</evidence>
<evidence type="ECO:0000313" key="1">
    <source>
        <dbReference type="EMBL" id="MFC7276313.1"/>
    </source>
</evidence>
<dbReference type="Gene3D" id="3.10.450.50">
    <property type="match status" value="1"/>
</dbReference>
<dbReference type="Proteomes" id="UP001596548">
    <property type="component" value="Unassembled WGS sequence"/>
</dbReference>
<dbReference type="EMBL" id="JBHTBJ010000014">
    <property type="protein sequence ID" value="MFC7276313.1"/>
    <property type="molecule type" value="Genomic_DNA"/>
</dbReference>
<dbReference type="SUPFAM" id="SSF54427">
    <property type="entry name" value="NTF2-like"/>
    <property type="match status" value="1"/>
</dbReference>
<reference evidence="2" key="1">
    <citation type="journal article" date="2019" name="Int. J. Syst. Evol. Microbiol.">
        <title>The Global Catalogue of Microorganisms (GCM) 10K type strain sequencing project: providing services to taxonomists for standard genome sequencing and annotation.</title>
        <authorList>
            <consortium name="The Broad Institute Genomics Platform"/>
            <consortium name="The Broad Institute Genome Sequencing Center for Infectious Disease"/>
            <person name="Wu L."/>
            <person name="Ma J."/>
        </authorList>
    </citation>
    <scope>NUCLEOTIDE SEQUENCE [LARGE SCALE GENOMIC DNA]</scope>
    <source>
        <strain evidence="2">XZYJT-10</strain>
    </source>
</reference>
<comment type="caution">
    <text evidence="1">The sequence shown here is derived from an EMBL/GenBank/DDBJ whole genome shotgun (WGS) entry which is preliminary data.</text>
</comment>
<organism evidence="1 2">
    <name type="scientific">Paractinoplanes rhizophilus</name>
    <dbReference type="NCBI Taxonomy" id="1416877"/>
    <lineage>
        <taxon>Bacteria</taxon>
        <taxon>Bacillati</taxon>
        <taxon>Actinomycetota</taxon>
        <taxon>Actinomycetes</taxon>
        <taxon>Micromonosporales</taxon>
        <taxon>Micromonosporaceae</taxon>
        <taxon>Paractinoplanes</taxon>
    </lineage>
</organism>
<name>A0ABW2HVX5_9ACTN</name>
<accession>A0ABW2HVX5</accession>
<dbReference type="InterPro" id="IPR032710">
    <property type="entry name" value="NTF2-like_dom_sf"/>
</dbReference>
<evidence type="ECO:0000313" key="2">
    <source>
        <dbReference type="Proteomes" id="UP001596548"/>
    </source>
</evidence>
<gene>
    <name evidence="1" type="ORF">ACFQS1_20155</name>
</gene>
<protein>
    <recommendedName>
        <fullName evidence="3">SnoaL-like domain-containing protein</fullName>
    </recommendedName>
</protein>
<proteinExistence type="predicted"/>
<keyword evidence="2" id="KW-1185">Reference proteome</keyword>